<dbReference type="InterPro" id="IPR033931">
    <property type="entry name" value="PDK1-typ_PH"/>
</dbReference>
<evidence type="ECO:0000256" key="3">
    <source>
        <dbReference type="ARBA" id="ARBA00012513"/>
    </source>
</evidence>
<dbReference type="InterPro" id="IPR008271">
    <property type="entry name" value="Ser/Thr_kinase_AS"/>
</dbReference>
<evidence type="ECO:0000256" key="8">
    <source>
        <dbReference type="ARBA" id="ARBA00022679"/>
    </source>
</evidence>
<dbReference type="Proteomes" id="UP000035680">
    <property type="component" value="Unassembled WGS sequence"/>
</dbReference>
<dbReference type="InterPro" id="IPR039046">
    <property type="entry name" value="PDPK1"/>
</dbReference>
<comment type="catalytic activity">
    <reaction evidence="12">
        <text>L-threonyl-[protein] + ATP = O-phospho-L-threonyl-[protein] + ADP + H(+)</text>
        <dbReference type="Rhea" id="RHEA:46608"/>
        <dbReference type="Rhea" id="RHEA-COMP:11060"/>
        <dbReference type="Rhea" id="RHEA-COMP:11605"/>
        <dbReference type="ChEBI" id="CHEBI:15378"/>
        <dbReference type="ChEBI" id="CHEBI:30013"/>
        <dbReference type="ChEBI" id="CHEBI:30616"/>
        <dbReference type="ChEBI" id="CHEBI:61977"/>
        <dbReference type="ChEBI" id="CHEBI:456216"/>
        <dbReference type="EC" id="2.7.11.1"/>
    </reaction>
</comment>
<dbReference type="Gene3D" id="2.30.29.30">
    <property type="entry name" value="Pleckstrin-homology domain (PH domain)/Phosphotyrosine-binding domain (PTB)"/>
    <property type="match status" value="1"/>
</dbReference>
<dbReference type="PROSITE" id="PS50011">
    <property type="entry name" value="PROTEIN_KINASE_DOM"/>
    <property type="match status" value="1"/>
</dbReference>
<evidence type="ECO:0000256" key="4">
    <source>
        <dbReference type="ARBA" id="ARBA00018538"/>
    </source>
</evidence>
<evidence type="ECO:0000256" key="12">
    <source>
        <dbReference type="ARBA" id="ARBA00047899"/>
    </source>
</evidence>
<reference evidence="17" key="1">
    <citation type="submission" date="2014-07" db="EMBL/GenBank/DDBJ databases">
        <authorList>
            <person name="Martin A.A"/>
            <person name="De Silva N."/>
        </authorList>
    </citation>
    <scope>NUCLEOTIDE SEQUENCE</scope>
</reference>
<dbReference type="SUPFAM" id="SSF56112">
    <property type="entry name" value="Protein kinase-like (PK-like)"/>
    <property type="match status" value="1"/>
</dbReference>
<dbReference type="CDD" id="cd05581">
    <property type="entry name" value="STKc_PDK1"/>
    <property type="match status" value="1"/>
</dbReference>
<evidence type="ECO:0000256" key="5">
    <source>
        <dbReference type="ARBA" id="ARBA00022473"/>
    </source>
</evidence>
<dbReference type="GO" id="GO:1901701">
    <property type="term" value="P:cellular response to oxygen-containing compound"/>
    <property type="evidence" value="ECO:0007669"/>
    <property type="project" value="UniProtKB-ARBA"/>
</dbReference>
<dbReference type="GO" id="GO:0004674">
    <property type="term" value="F:protein serine/threonine kinase activity"/>
    <property type="evidence" value="ECO:0007669"/>
    <property type="project" value="UniProtKB-KW"/>
</dbReference>
<feature type="region of interest" description="Disordered" evidence="15">
    <location>
        <begin position="1"/>
        <end position="21"/>
    </location>
</feature>
<evidence type="ECO:0000256" key="7">
    <source>
        <dbReference type="ARBA" id="ARBA00022527"/>
    </source>
</evidence>
<dbReference type="InterPro" id="IPR011993">
    <property type="entry name" value="PH-like_dom_sf"/>
</dbReference>
<feature type="compositionally biased region" description="Polar residues" evidence="15">
    <location>
        <begin position="1"/>
        <end position="14"/>
    </location>
</feature>
<reference evidence="18" key="2">
    <citation type="submission" date="2015-08" db="UniProtKB">
        <authorList>
            <consortium name="WormBaseParasite"/>
        </authorList>
    </citation>
    <scope>IDENTIFICATION</scope>
</reference>
<dbReference type="PROSITE" id="PS00108">
    <property type="entry name" value="PROTEIN_KINASE_ST"/>
    <property type="match status" value="1"/>
</dbReference>
<proteinExistence type="inferred from homology"/>
<dbReference type="Pfam" id="PF00069">
    <property type="entry name" value="Pkinase"/>
    <property type="match status" value="1"/>
</dbReference>
<keyword evidence="7" id="KW-0723">Serine/threonine-protein kinase</keyword>
<dbReference type="SUPFAM" id="SSF50729">
    <property type="entry name" value="PH domain-like"/>
    <property type="match status" value="1"/>
</dbReference>
<protein>
    <recommendedName>
        <fullName evidence="4">3-phosphoinositide-dependent protein kinase 1</fullName>
        <ecNumber evidence="3">2.7.11.1</ecNumber>
    </recommendedName>
</protein>
<keyword evidence="17" id="KW-1185">Reference proteome</keyword>
<dbReference type="PANTHER" id="PTHR24356:SF163">
    <property type="entry name" value="3-PHOSPHOINOSITIDE-DEPENDENT PROTEIN KINASE 1-RELATED"/>
    <property type="match status" value="1"/>
</dbReference>
<evidence type="ECO:0000313" key="18">
    <source>
        <dbReference type="WBParaSite" id="SVE_0309000.1"/>
    </source>
</evidence>
<dbReference type="WBParaSite" id="SVE_0309000.1">
    <property type="protein sequence ID" value="SVE_0309000.1"/>
    <property type="gene ID" value="SVE_0309000"/>
</dbReference>
<evidence type="ECO:0000256" key="2">
    <source>
        <dbReference type="ARBA" id="ARBA00010006"/>
    </source>
</evidence>
<dbReference type="FunFam" id="1.10.510.10:FF:000833">
    <property type="entry name" value="AGC family protein kinase"/>
    <property type="match status" value="1"/>
</dbReference>
<dbReference type="InterPro" id="IPR000719">
    <property type="entry name" value="Prot_kinase_dom"/>
</dbReference>
<dbReference type="STRING" id="75913.A0A0K0F2R0"/>
<keyword evidence="6" id="KW-0963">Cytoplasm</keyword>
<dbReference type="GO" id="GO:0005737">
    <property type="term" value="C:cytoplasm"/>
    <property type="evidence" value="ECO:0007669"/>
    <property type="project" value="UniProtKB-SubCell"/>
</dbReference>
<dbReference type="EC" id="2.7.11.1" evidence="3"/>
<evidence type="ECO:0000256" key="13">
    <source>
        <dbReference type="ARBA" id="ARBA00048679"/>
    </source>
</evidence>
<dbReference type="InterPro" id="IPR011009">
    <property type="entry name" value="Kinase-like_dom_sf"/>
</dbReference>
<comment type="subcellular location">
    <subcellularLocation>
        <location evidence="1">Cytoplasm</location>
    </subcellularLocation>
</comment>
<feature type="domain" description="Protein kinase" evidence="16">
    <location>
        <begin position="29"/>
        <end position="308"/>
    </location>
</feature>
<name>A0A0K0F2R0_STRVS</name>
<accession>A0A0K0F2R0</accession>
<evidence type="ECO:0000313" key="17">
    <source>
        <dbReference type="Proteomes" id="UP000035680"/>
    </source>
</evidence>
<dbReference type="InterPro" id="IPR017441">
    <property type="entry name" value="Protein_kinase_ATP_BS"/>
</dbReference>
<comment type="catalytic activity">
    <reaction evidence="13">
        <text>L-seryl-[protein] + ATP = O-phospho-L-seryl-[protein] + ADP + H(+)</text>
        <dbReference type="Rhea" id="RHEA:17989"/>
        <dbReference type="Rhea" id="RHEA-COMP:9863"/>
        <dbReference type="Rhea" id="RHEA-COMP:11604"/>
        <dbReference type="ChEBI" id="CHEBI:15378"/>
        <dbReference type="ChEBI" id="CHEBI:29999"/>
        <dbReference type="ChEBI" id="CHEBI:30616"/>
        <dbReference type="ChEBI" id="CHEBI:83421"/>
        <dbReference type="ChEBI" id="CHEBI:456216"/>
        <dbReference type="EC" id="2.7.11.1"/>
    </reaction>
</comment>
<dbReference type="AlphaFoldDB" id="A0A0K0F2R0"/>
<evidence type="ECO:0000256" key="9">
    <source>
        <dbReference type="ARBA" id="ARBA00022741"/>
    </source>
</evidence>
<dbReference type="InterPro" id="IPR050236">
    <property type="entry name" value="Ser_Thr_kinase_AGC"/>
</dbReference>
<dbReference type="GO" id="GO:0035556">
    <property type="term" value="P:intracellular signal transduction"/>
    <property type="evidence" value="ECO:0007669"/>
    <property type="project" value="TreeGrafter"/>
</dbReference>
<evidence type="ECO:0000256" key="11">
    <source>
        <dbReference type="ARBA" id="ARBA00022840"/>
    </source>
</evidence>
<keyword evidence="5" id="KW-0217">Developmental protein</keyword>
<feature type="binding site" evidence="14">
    <location>
        <position position="62"/>
    </location>
    <ligand>
        <name>ATP</name>
        <dbReference type="ChEBI" id="CHEBI:30616"/>
    </ligand>
</feature>
<dbReference type="CDD" id="cd01262">
    <property type="entry name" value="PH_PDK1"/>
    <property type="match status" value="1"/>
</dbReference>
<dbReference type="FunFam" id="3.30.200.20:FF:000042">
    <property type="entry name" value="Aurora kinase A"/>
    <property type="match status" value="1"/>
</dbReference>
<organism evidence="17 18">
    <name type="scientific">Strongyloides venezuelensis</name>
    <name type="common">Threadworm</name>
    <dbReference type="NCBI Taxonomy" id="75913"/>
    <lineage>
        <taxon>Eukaryota</taxon>
        <taxon>Metazoa</taxon>
        <taxon>Ecdysozoa</taxon>
        <taxon>Nematoda</taxon>
        <taxon>Chromadorea</taxon>
        <taxon>Rhabditida</taxon>
        <taxon>Tylenchina</taxon>
        <taxon>Panagrolaimomorpha</taxon>
        <taxon>Strongyloidoidea</taxon>
        <taxon>Strongyloididae</taxon>
        <taxon>Strongyloides</taxon>
    </lineage>
</organism>
<dbReference type="PROSITE" id="PS00107">
    <property type="entry name" value="PROTEIN_KINASE_ATP"/>
    <property type="match status" value="1"/>
</dbReference>
<evidence type="ECO:0000256" key="14">
    <source>
        <dbReference type="PROSITE-ProRule" id="PRU10141"/>
    </source>
</evidence>
<evidence type="ECO:0000256" key="6">
    <source>
        <dbReference type="ARBA" id="ARBA00022490"/>
    </source>
</evidence>
<comment type="similarity">
    <text evidence="2">Belongs to the protein kinase superfamily. AGC Ser/Thr protein kinase family. PDPK1 subfamily.</text>
</comment>
<evidence type="ECO:0000256" key="1">
    <source>
        <dbReference type="ARBA" id="ARBA00004496"/>
    </source>
</evidence>
<dbReference type="SMART" id="SM00220">
    <property type="entry name" value="S_TKc"/>
    <property type="match status" value="1"/>
</dbReference>
<evidence type="ECO:0000259" key="16">
    <source>
        <dbReference type="PROSITE" id="PS50011"/>
    </source>
</evidence>
<evidence type="ECO:0000256" key="15">
    <source>
        <dbReference type="SAM" id="MobiDB-lite"/>
    </source>
</evidence>
<dbReference type="GO" id="GO:0048638">
    <property type="term" value="P:regulation of developmental growth"/>
    <property type="evidence" value="ECO:0007669"/>
    <property type="project" value="UniProtKB-ARBA"/>
</dbReference>
<evidence type="ECO:0000256" key="10">
    <source>
        <dbReference type="ARBA" id="ARBA00022777"/>
    </source>
</evidence>
<dbReference type="FunFam" id="2.30.29.30:FF:000324">
    <property type="entry name" value="Phosphoinositide-dependent kinase 1, isoform F"/>
    <property type="match status" value="1"/>
</dbReference>
<keyword evidence="8" id="KW-0808">Transferase</keyword>
<sequence>MEGLSKNISNSGNSIRKKHPMTERNPNDFYFIKILGQGSFSTVYLGKEVETGNEYAIKVIKKTTILREKKAKHIMRERDIMIMLTFKTDNHPFITTLYSTFQDETNVYFAMTYANNGELFKYLQKLGCFDEKTTIFYSAEILVALNFLHDNSVIHRDLKPENILLSNSWHVMLADFGSARMLGDNEVANGNDDKKLETKKISTDRSSFVGTAQYISPEVINGDKFGPETDYWALGAIIYQMVSGNAPFKAVNEYNTLKLIKTLSYDFPQGFPTISKDIVQKLLVLEPSKRLGSHDMGGIESLKSHPFFNGIDWENLANSQPPELKPYLPASAGEPAFYSDVYCNSTDISPGLNDAQMARLMGFNEFLQDWQNERNEITECPKKEESNVAAKESSVFSRKTLFARCEEEYDAMMKKQRLEHKYHRFVEDNLILKSGIIDKKKGLFARRRMFLLTEGPHLYYVDPQTMEYKGEIPWSKDIQTEAKNFKTFFVHTPSRTYYLFDPERKAEEWCQAIEAVKAKYY</sequence>
<dbReference type="Gene3D" id="1.10.510.10">
    <property type="entry name" value="Transferase(Phosphotransferase) domain 1"/>
    <property type="match status" value="1"/>
</dbReference>
<dbReference type="GO" id="GO:0005524">
    <property type="term" value="F:ATP binding"/>
    <property type="evidence" value="ECO:0007669"/>
    <property type="project" value="UniProtKB-UniRule"/>
</dbReference>
<dbReference type="Pfam" id="PF14593">
    <property type="entry name" value="PH_3"/>
    <property type="match status" value="1"/>
</dbReference>
<keyword evidence="9 14" id="KW-0547">Nucleotide-binding</keyword>
<keyword evidence="10" id="KW-0418">Kinase</keyword>
<dbReference type="PANTHER" id="PTHR24356">
    <property type="entry name" value="SERINE/THREONINE-PROTEIN KINASE"/>
    <property type="match status" value="1"/>
</dbReference>
<dbReference type="Gene3D" id="3.30.200.20">
    <property type="entry name" value="Phosphorylase Kinase, domain 1"/>
    <property type="match status" value="1"/>
</dbReference>
<keyword evidence="11 14" id="KW-0067">ATP-binding</keyword>